<dbReference type="PROSITE" id="PS50011">
    <property type="entry name" value="PROTEIN_KINASE_DOM"/>
    <property type="match status" value="1"/>
</dbReference>
<gene>
    <name evidence="8" type="ORF">CTI12_AA250860</name>
</gene>
<dbReference type="GO" id="GO:0004672">
    <property type="term" value="F:protein kinase activity"/>
    <property type="evidence" value="ECO:0007669"/>
    <property type="project" value="InterPro"/>
</dbReference>
<evidence type="ECO:0000259" key="7">
    <source>
        <dbReference type="PROSITE" id="PS50011"/>
    </source>
</evidence>
<dbReference type="PANTHER" id="PTHR48006:SF90">
    <property type="entry name" value="PROTEIN KINASE DOMAIN-CONTAINING PROTEIN"/>
    <property type="match status" value="1"/>
</dbReference>
<dbReference type="GO" id="GO:0016020">
    <property type="term" value="C:membrane"/>
    <property type="evidence" value="ECO:0007669"/>
    <property type="project" value="UniProtKB-SubCell"/>
</dbReference>
<evidence type="ECO:0000256" key="6">
    <source>
        <dbReference type="ARBA" id="ARBA00023115"/>
    </source>
</evidence>
<sequence>MGLLYLHEQCDPKVIHRDVKATNILLDDCCEAVVGDFGLAKLLDHQDSHVTTLVHGMVGPYITRISLHWPIIGYNEFFGFGILLLELITGQRILEFGRAANQKGAMLHWTSRMLLSIPPILELSSQLSLAVKSVRYTHGSFIFPGAQPFPHRSFAEEVAVLDIYIGKLSSAEQPVYTLEMCMTALDKKSATVFFKTPSSSAALMTEVFGYLANAPADAVFMILDSATGIEVGEFKSSMIKRCRDCWWCTSCSFCNSFCSSESPDEAGASCLKSKYKEICTPFPHMKTPHEHNPVTIKFLKPVSGCFQCRTGDSMRCIDLKERALKEVWNITTVIPVDRGFKESKKQGKSNGYNEQLPTE</sequence>
<evidence type="ECO:0000256" key="4">
    <source>
        <dbReference type="ARBA" id="ARBA00022813"/>
    </source>
</evidence>
<dbReference type="STRING" id="35608.A0A2U1NKH6"/>
<dbReference type="InterPro" id="IPR000719">
    <property type="entry name" value="Prot_kinase_dom"/>
</dbReference>
<dbReference type="OrthoDB" id="1068353at2759"/>
<dbReference type="GO" id="GO:0005524">
    <property type="term" value="F:ATP binding"/>
    <property type="evidence" value="ECO:0007669"/>
    <property type="project" value="InterPro"/>
</dbReference>
<accession>A0A2U1NKH6</accession>
<dbReference type="GO" id="GO:0008295">
    <property type="term" value="P:spermidine biosynthetic process"/>
    <property type="evidence" value="ECO:0007669"/>
    <property type="project" value="UniProtKB-KW"/>
</dbReference>
<dbReference type="GO" id="GO:0004014">
    <property type="term" value="F:adenosylmethionine decarboxylase activity"/>
    <property type="evidence" value="ECO:0007669"/>
    <property type="project" value="InterPro"/>
</dbReference>
<dbReference type="Proteomes" id="UP000245207">
    <property type="component" value="Unassembled WGS sequence"/>
</dbReference>
<evidence type="ECO:0000256" key="3">
    <source>
        <dbReference type="ARBA" id="ARBA00008466"/>
    </source>
</evidence>
<proteinExistence type="inferred from homology"/>
<evidence type="ECO:0000256" key="5">
    <source>
        <dbReference type="ARBA" id="ARBA00023066"/>
    </source>
</evidence>
<evidence type="ECO:0000313" key="9">
    <source>
        <dbReference type="Proteomes" id="UP000245207"/>
    </source>
</evidence>
<dbReference type="InterPro" id="IPR051824">
    <property type="entry name" value="LRR_Rcpt-Like_S/T_Kinase"/>
</dbReference>
<dbReference type="UniPathway" id="UPA00331">
    <property type="reaction ID" value="UER00451"/>
</dbReference>
<protein>
    <submittedName>
        <fullName evidence="8">Protein NSP-INTERACTING KINASE 1</fullName>
    </submittedName>
</protein>
<name>A0A2U1NKH6_ARTAN</name>
<dbReference type="Gene3D" id="1.10.510.10">
    <property type="entry name" value="Transferase(Phosphotransferase) domain 1"/>
    <property type="match status" value="1"/>
</dbReference>
<dbReference type="AlphaFoldDB" id="A0A2U1NKH6"/>
<evidence type="ECO:0000256" key="1">
    <source>
        <dbReference type="ARBA" id="ARBA00004479"/>
    </source>
</evidence>
<comment type="caution">
    <text evidence="8">The sequence shown here is derived from an EMBL/GenBank/DDBJ whole genome shotgun (WGS) entry which is preliminary data.</text>
</comment>
<dbReference type="Pfam" id="PF01536">
    <property type="entry name" value="SAM_decarbox"/>
    <property type="match status" value="1"/>
</dbReference>
<dbReference type="SUPFAM" id="SSF56112">
    <property type="entry name" value="Protein kinase-like (PK-like)"/>
    <property type="match status" value="1"/>
</dbReference>
<dbReference type="Pfam" id="PF00069">
    <property type="entry name" value="Pkinase"/>
    <property type="match status" value="1"/>
</dbReference>
<dbReference type="InterPro" id="IPR011009">
    <property type="entry name" value="Kinase-like_dom_sf"/>
</dbReference>
<dbReference type="InterPro" id="IPR016067">
    <property type="entry name" value="S-AdoMet_deCO2ase_core"/>
</dbReference>
<dbReference type="EMBL" id="PKPP01002638">
    <property type="protein sequence ID" value="PWA74013.1"/>
    <property type="molecule type" value="Genomic_DNA"/>
</dbReference>
<dbReference type="PROSITE" id="PS00108">
    <property type="entry name" value="PROTEIN_KINASE_ST"/>
    <property type="match status" value="1"/>
</dbReference>
<evidence type="ECO:0000313" key="8">
    <source>
        <dbReference type="EMBL" id="PWA74013.1"/>
    </source>
</evidence>
<organism evidence="8 9">
    <name type="scientific">Artemisia annua</name>
    <name type="common">Sweet wormwood</name>
    <dbReference type="NCBI Taxonomy" id="35608"/>
    <lineage>
        <taxon>Eukaryota</taxon>
        <taxon>Viridiplantae</taxon>
        <taxon>Streptophyta</taxon>
        <taxon>Embryophyta</taxon>
        <taxon>Tracheophyta</taxon>
        <taxon>Spermatophyta</taxon>
        <taxon>Magnoliopsida</taxon>
        <taxon>eudicotyledons</taxon>
        <taxon>Gunneridae</taxon>
        <taxon>Pentapetalae</taxon>
        <taxon>asterids</taxon>
        <taxon>campanulids</taxon>
        <taxon>Asterales</taxon>
        <taxon>Asteraceae</taxon>
        <taxon>Asteroideae</taxon>
        <taxon>Anthemideae</taxon>
        <taxon>Artemisiinae</taxon>
        <taxon>Artemisia</taxon>
    </lineage>
</organism>
<dbReference type="InterPro" id="IPR008271">
    <property type="entry name" value="Ser/Thr_kinase_AS"/>
</dbReference>
<keyword evidence="6" id="KW-0620">Polyamine biosynthesis</keyword>
<keyword evidence="5" id="KW-0745">Spermidine biosynthesis</keyword>
<keyword evidence="8" id="KW-0418">Kinase</keyword>
<comment type="pathway">
    <text evidence="2">Amine and polyamine biosynthesis; S-adenosylmethioninamine biosynthesis; S-adenosylmethioninamine from S-adenosyl-L-methionine: step 1/1.</text>
</comment>
<comment type="similarity">
    <text evidence="3">Belongs to the eukaryotic AdoMetDC family.</text>
</comment>
<evidence type="ECO:0000256" key="2">
    <source>
        <dbReference type="ARBA" id="ARBA00004911"/>
    </source>
</evidence>
<keyword evidence="4" id="KW-0068">Autocatalytic cleavage</keyword>
<reference evidence="8 9" key="1">
    <citation type="journal article" date="2018" name="Mol. Plant">
        <title>The genome of Artemisia annua provides insight into the evolution of Asteraceae family and artemisinin biosynthesis.</title>
        <authorList>
            <person name="Shen Q."/>
            <person name="Zhang L."/>
            <person name="Liao Z."/>
            <person name="Wang S."/>
            <person name="Yan T."/>
            <person name="Shi P."/>
            <person name="Liu M."/>
            <person name="Fu X."/>
            <person name="Pan Q."/>
            <person name="Wang Y."/>
            <person name="Lv Z."/>
            <person name="Lu X."/>
            <person name="Zhang F."/>
            <person name="Jiang W."/>
            <person name="Ma Y."/>
            <person name="Chen M."/>
            <person name="Hao X."/>
            <person name="Li L."/>
            <person name="Tang Y."/>
            <person name="Lv G."/>
            <person name="Zhou Y."/>
            <person name="Sun X."/>
            <person name="Brodelius P.E."/>
            <person name="Rose J.K.C."/>
            <person name="Tang K."/>
        </authorList>
    </citation>
    <scope>NUCLEOTIDE SEQUENCE [LARGE SCALE GENOMIC DNA]</scope>
    <source>
        <strain evidence="9">cv. Huhao1</strain>
        <tissue evidence="8">Leaf</tissue>
    </source>
</reference>
<feature type="domain" description="Protein kinase" evidence="7">
    <location>
        <begin position="1"/>
        <end position="150"/>
    </location>
</feature>
<keyword evidence="8" id="KW-0808">Transferase</keyword>
<dbReference type="SUPFAM" id="SSF56276">
    <property type="entry name" value="S-adenosylmethionine decarboxylase"/>
    <property type="match status" value="1"/>
</dbReference>
<dbReference type="Gene3D" id="3.60.90.10">
    <property type="entry name" value="S-adenosylmethionine decarboxylase"/>
    <property type="match status" value="1"/>
</dbReference>
<comment type="subcellular location">
    <subcellularLocation>
        <location evidence="1">Membrane</location>
        <topology evidence="1">Single-pass type I membrane protein</topology>
    </subcellularLocation>
</comment>
<keyword evidence="9" id="KW-1185">Reference proteome</keyword>
<dbReference type="PANTHER" id="PTHR48006">
    <property type="entry name" value="LEUCINE-RICH REPEAT-CONTAINING PROTEIN DDB_G0281931-RELATED"/>
    <property type="match status" value="1"/>
</dbReference>
<dbReference type="InterPro" id="IPR048283">
    <property type="entry name" value="AdoMetDC-like"/>
</dbReference>